<feature type="domain" description="Solute-binding protein family 5" evidence="5">
    <location>
        <begin position="71"/>
        <end position="428"/>
    </location>
</feature>
<evidence type="ECO:0000313" key="6">
    <source>
        <dbReference type="EMBL" id="ABK14822.1"/>
    </source>
</evidence>
<keyword evidence="3" id="KW-0813">Transport</keyword>
<dbReference type="HOGENOM" id="CLU_017028_8_7_2"/>
<dbReference type="GeneID" id="4463106"/>
<dbReference type="InterPro" id="IPR030678">
    <property type="entry name" value="Peptide/Ni-bd"/>
</dbReference>
<dbReference type="SUPFAM" id="SSF53850">
    <property type="entry name" value="Periplasmic binding protein-like II"/>
    <property type="match status" value="1"/>
</dbReference>
<dbReference type="RefSeq" id="WP_011696215.1">
    <property type="nucleotide sequence ID" value="NC_008553.1"/>
</dbReference>
<keyword evidence="7" id="KW-1185">Reference proteome</keyword>
<dbReference type="OrthoDB" id="194307at2157"/>
<comment type="subcellular location">
    <subcellularLocation>
        <location evidence="1">Cell envelope</location>
    </subcellularLocation>
</comment>
<dbReference type="Pfam" id="PF00496">
    <property type="entry name" value="SBP_bac_5"/>
    <property type="match status" value="1"/>
</dbReference>
<evidence type="ECO:0000256" key="4">
    <source>
        <dbReference type="ARBA" id="ARBA00022729"/>
    </source>
</evidence>
<name>A0B7Z8_METTP</name>
<proteinExistence type="inferred from homology"/>
<dbReference type="AlphaFoldDB" id="A0B7Z8"/>
<evidence type="ECO:0000259" key="5">
    <source>
        <dbReference type="Pfam" id="PF00496"/>
    </source>
</evidence>
<dbReference type="Gene3D" id="3.40.190.10">
    <property type="entry name" value="Periplasmic binding protein-like II"/>
    <property type="match status" value="1"/>
</dbReference>
<accession>A0B7Z8</accession>
<organism evidence="6 7">
    <name type="scientific">Methanothrix thermoacetophila (strain DSM 6194 / JCM 14653 / NBRC 101360 / PT)</name>
    <name type="common">Methanosaeta thermophila</name>
    <dbReference type="NCBI Taxonomy" id="349307"/>
    <lineage>
        <taxon>Archaea</taxon>
        <taxon>Methanobacteriati</taxon>
        <taxon>Methanobacteriota</taxon>
        <taxon>Stenosarchaea group</taxon>
        <taxon>Methanomicrobia</taxon>
        <taxon>Methanotrichales</taxon>
        <taxon>Methanotrichaceae</taxon>
        <taxon>Methanothrix</taxon>
    </lineage>
</organism>
<reference evidence="6" key="1">
    <citation type="submission" date="2006-10" db="EMBL/GenBank/DDBJ databases">
        <title>Complete sequence of Methanosaeta thermophila PT.</title>
        <authorList>
            <consortium name="US DOE Joint Genome Institute"/>
            <person name="Copeland A."/>
            <person name="Lucas S."/>
            <person name="Lapidus A."/>
            <person name="Barry K."/>
            <person name="Detter J.C."/>
            <person name="Glavina del Rio T."/>
            <person name="Hammon N."/>
            <person name="Israni S."/>
            <person name="Pitluck S."/>
            <person name="Chain P."/>
            <person name="Malfatti S."/>
            <person name="Shin M."/>
            <person name="Vergez L."/>
            <person name="Schmutz J."/>
            <person name="Larimer F."/>
            <person name="Land M."/>
            <person name="Hauser L."/>
            <person name="Kyrpides N."/>
            <person name="Kim E."/>
            <person name="Smith K.S."/>
            <person name="Ingram-Smith C."/>
            <person name="Richardson P."/>
        </authorList>
    </citation>
    <scope>NUCLEOTIDE SEQUENCE [LARGE SCALE GENOMIC DNA]</scope>
    <source>
        <strain evidence="6">PT</strain>
    </source>
</reference>
<dbReference type="EMBL" id="CP000477">
    <property type="protein sequence ID" value="ABK14822.1"/>
    <property type="molecule type" value="Genomic_DNA"/>
</dbReference>
<sequence>MNIMHKKIAILVLILATTAILQCASAEETVLRIGTQDVVKSASLLGDSSMGVFAHLSNPPLMKMNPDGTLSGQTAKSYSVSEDGMTWRFEIDDNLYWSDGTKLTPEDVKFTFEYISEKYPPAGWIKNTVDEISVDGNAVVFKLNKPYSRLNLEFTTYNILPKHVWENIEKPTEYTNEGPMIGCGPFVIEKTDLGAGVIYFKRNPYWKGKEPKIDSIELHMYENADVLSMALEKGDVDAYYKYAGTYPYTGIQKLKDTGNFDFVEKDNVGLVFLGFNLNKEPMSDLQFREAMAYAINYTEILKIDALGYGSVPNRGFVPPSMAYFKDTPALKYDPKKARESLEEAGYRDGNGNGILEDPSGNDVKLLLLARSKFQRVAELVKEYISAVGIDVELKVVDDATWIKLKDEYQYDLTITRTTPWGMMMHANWGTGYFDSRRTGEGVLHVLSDPEFQKLCDDILAATSDEELEEYAYMLQDYYAENLPGIALYWNKVFTPYNKRWTGWNSDPLYGIYNLDNFLNVERVA</sequence>
<evidence type="ECO:0000256" key="1">
    <source>
        <dbReference type="ARBA" id="ARBA00004196"/>
    </source>
</evidence>
<dbReference type="InterPro" id="IPR000914">
    <property type="entry name" value="SBP_5_dom"/>
</dbReference>
<dbReference type="Gene3D" id="3.10.105.10">
    <property type="entry name" value="Dipeptide-binding Protein, Domain 3"/>
    <property type="match status" value="1"/>
</dbReference>
<dbReference type="KEGG" id="mtp:Mthe_1038"/>
<dbReference type="GO" id="GO:0015833">
    <property type="term" value="P:peptide transport"/>
    <property type="evidence" value="ECO:0007669"/>
    <property type="project" value="TreeGrafter"/>
</dbReference>
<dbReference type="PANTHER" id="PTHR30290:SF10">
    <property type="entry name" value="PERIPLASMIC OLIGOPEPTIDE-BINDING PROTEIN-RELATED"/>
    <property type="match status" value="1"/>
</dbReference>
<dbReference type="PIRSF" id="PIRSF002741">
    <property type="entry name" value="MppA"/>
    <property type="match status" value="1"/>
</dbReference>
<dbReference type="Proteomes" id="UP000000674">
    <property type="component" value="Chromosome"/>
</dbReference>
<evidence type="ECO:0000256" key="2">
    <source>
        <dbReference type="ARBA" id="ARBA00005695"/>
    </source>
</evidence>
<dbReference type="STRING" id="349307.Mthe_1038"/>
<protein>
    <submittedName>
        <fullName evidence="6">Extracellular solute-binding protein, family 5</fullName>
    </submittedName>
</protein>
<gene>
    <name evidence="6" type="ordered locus">Mthe_1038</name>
</gene>
<evidence type="ECO:0000313" key="7">
    <source>
        <dbReference type="Proteomes" id="UP000000674"/>
    </source>
</evidence>
<keyword evidence="4" id="KW-0732">Signal</keyword>
<comment type="similarity">
    <text evidence="2">Belongs to the bacterial solute-binding protein 5 family.</text>
</comment>
<dbReference type="InterPro" id="IPR039424">
    <property type="entry name" value="SBP_5"/>
</dbReference>
<dbReference type="GO" id="GO:1904680">
    <property type="term" value="F:peptide transmembrane transporter activity"/>
    <property type="evidence" value="ECO:0007669"/>
    <property type="project" value="TreeGrafter"/>
</dbReference>
<dbReference type="GO" id="GO:0042597">
    <property type="term" value="C:periplasmic space"/>
    <property type="evidence" value="ECO:0007669"/>
    <property type="project" value="UniProtKB-ARBA"/>
</dbReference>
<dbReference type="CDD" id="cd00995">
    <property type="entry name" value="PBP2_NikA_DppA_OppA_like"/>
    <property type="match status" value="1"/>
</dbReference>
<dbReference type="PANTHER" id="PTHR30290">
    <property type="entry name" value="PERIPLASMIC BINDING COMPONENT OF ABC TRANSPORTER"/>
    <property type="match status" value="1"/>
</dbReference>
<evidence type="ECO:0000256" key="3">
    <source>
        <dbReference type="ARBA" id="ARBA00022448"/>
    </source>
</evidence>
<dbReference type="GO" id="GO:0043190">
    <property type="term" value="C:ATP-binding cassette (ABC) transporter complex"/>
    <property type="evidence" value="ECO:0007669"/>
    <property type="project" value="InterPro"/>
</dbReference>